<reference evidence="4 5" key="1">
    <citation type="submission" date="2013-08" db="EMBL/GenBank/DDBJ databases">
        <title>The genome sequence of Knoellia subterranea.</title>
        <authorList>
            <person name="Zhu W."/>
            <person name="Wang G."/>
        </authorList>
    </citation>
    <scope>NUCLEOTIDE SEQUENCE [LARGE SCALE GENOMIC DNA]</scope>
    <source>
        <strain evidence="4 5">KCTC 19937</strain>
    </source>
</reference>
<comment type="caution">
    <text evidence="4">The sequence shown here is derived from an EMBL/GenBank/DDBJ whole genome shotgun (WGS) entry which is preliminary data.</text>
</comment>
<keyword evidence="1" id="KW-0238">DNA-binding</keyword>
<dbReference type="STRING" id="1385521.N803_13995"/>
<keyword evidence="2" id="KW-0597">Phosphoprotein</keyword>
<dbReference type="InterPro" id="IPR039420">
    <property type="entry name" value="WalR-like"/>
</dbReference>
<dbReference type="EMBL" id="AVPK01000005">
    <property type="protein sequence ID" value="KGN37490.1"/>
    <property type="molecule type" value="Genomic_DNA"/>
</dbReference>
<evidence type="ECO:0000259" key="3">
    <source>
        <dbReference type="PROSITE" id="PS50110"/>
    </source>
</evidence>
<dbReference type="OrthoDB" id="3771852at2"/>
<dbReference type="AlphaFoldDB" id="A0A0A0JJA9"/>
<proteinExistence type="predicted"/>
<name>A0A0A0JJA9_9MICO</name>
<accession>A0A0A0JJA9</accession>
<dbReference type="RefSeq" id="WP_035904882.1">
    <property type="nucleotide sequence ID" value="NZ_AVPK01000005.1"/>
</dbReference>
<dbReference type="PROSITE" id="PS50110">
    <property type="entry name" value="RESPONSE_REGULATORY"/>
    <property type="match status" value="1"/>
</dbReference>
<evidence type="ECO:0000313" key="5">
    <source>
        <dbReference type="Proteomes" id="UP000030011"/>
    </source>
</evidence>
<organism evidence="4 5">
    <name type="scientific">Knoellia subterranea KCTC 19937</name>
    <dbReference type="NCBI Taxonomy" id="1385521"/>
    <lineage>
        <taxon>Bacteria</taxon>
        <taxon>Bacillati</taxon>
        <taxon>Actinomycetota</taxon>
        <taxon>Actinomycetes</taxon>
        <taxon>Micrococcales</taxon>
        <taxon>Intrasporangiaceae</taxon>
        <taxon>Knoellia</taxon>
    </lineage>
</organism>
<sequence>MDTVGPLGVMGLDEHPMLMEGVAAVIGRELPGFRWLGSAQSPGRLEALMAALGPPDILLVDLHSGGGADLETRLRDWTSRGIACVIYTAELRPVPLRRAVEAGACGLALKSDPIASLLDVLEVVSAGEFAVSGELAHALVTDPDLVPRLAPRELETLVLLGEGLPRKAVGRRMTPPVGTATVVTYVNRVGDRYRSLGRPVNSVADVIRAATQDGYL</sequence>
<feature type="domain" description="Response regulatory" evidence="3">
    <location>
        <begin position="8"/>
        <end position="125"/>
    </location>
</feature>
<dbReference type="GO" id="GO:0003677">
    <property type="term" value="F:DNA binding"/>
    <property type="evidence" value="ECO:0007669"/>
    <property type="project" value="UniProtKB-KW"/>
</dbReference>
<dbReference type="PANTHER" id="PTHR43214">
    <property type="entry name" value="TWO-COMPONENT RESPONSE REGULATOR"/>
    <property type="match status" value="1"/>
</dbReference>
<dbReference type="InterPro" id="IPR001789">
    <property type="entry name" value="Sig_transdc_resp-reg_receiver"/>
</dbReference>
<dbReference type="Proteomes" id="UP000030011">
    <property type="component" value="Unassembled WGS sequence"/>
</dbReference>
<dbReference type="eggNOG" id="COG2197">
    <property type="taxonomic scope" value="Bacteria"/>
</dbReference>
<evidence type="ECO:0000256" key="1">
    <source>
        <dbReference type="ARBA" id="ARBA00023125"/>
    </source>
</evidence>
<dbReference type="SUPFAM" id="SSF52172">
    <property type="entry name" value="CheY-like"/>
    <property type="match status" value="1"/>
</dbReference>
<gene>
    <name evidence="4" type="ORF">N803_13995</name>
</gene>
<evidence type="ECO:0000256" key="2">
    <source>
        <dbReference type="PROSITE-ProRule" id="PRU00169"/>
    </source>
</evidence>
<dbReference type="InterPro" id="IPR011006">
    <property type="entry name" value="CheY-like_superfamily"/>
</dbReference>
<feature type="modified residue" description="4-aspartylphosphate" evidence="2">
    <location>
        <position position="61"/>
    </location>
</feature>
<dbReference type="GO" id="GO:0000160">
    <property type="term" value="P:phosphorelay signal transduction system"/>
    <property type="evidence" value="ECO:0007669"/>
    <property type="project" value="InterPro"/>
</dbReference>
<dbReference type="Gene3D" id="3.40.50.2300">
    <property type="match status" value="1"/>
</dbReference>
<evidence type="ECO:0000313" key="4">
    <source>
        <dbReference type="EMBL" id="KGN37490.1"/>
    </source>
</evidence>
<protein>
    <submittedName>
        <fullName evidence="4">LuxR family transcriptional regulator</fullName>
    </submittedName>
</protein>
<keyword evidence="5" id="KW-1185">Reference proteome</keyword>